<proteinExistence type="predicted"/>
<sequence>MEFDSPTSRPIRSDVVLDPPPPFPTIYTFLPPPPSTVLLPLPINPSLFFTMDNQRSISLFQFMADEGLVPWLEDYLYGLGINIYAVIISTSLNSNVNFGNLTHNHI</sequence>
<accession>A0A0R0I767</accession>
<reference evidence="1 2" key="1">
    <citation type="journal article" date="2010" name="Nature">
        <title>Genome sequence of the palaeopolyploid soybean.</title>
        <authorList>
            <person name="Schmutz J."/>
            <person name="Cannon S.B."/>
            <person name="Schlueter J."/>
            <person name="Ma J."/>
            <person name="Mitros T."/>
            <person name="Nelson W."/>
            <person name="Hyten D.L."/>
            <person name="Song Q."/>
            <person name="Thelen J.J."/>
            <person name="Cheng J."/>
            <person name="Xu D."/>
            <person name="Hellsten U."/>
            <person name="May G.D."/>
            <person name="Yu Y."/>
            <person name="Sakurai T."/>
            <person name="Umezawa T."/>
            <person name="Bhattacharyya M.K."/>
            <person name="Sandhu D."/>
            <person name="Valliyodan B."/>
            <person name="Lindquist E."/>
            <person name="Peto M."/>
            <person name="Grant D."/>
            <person name="Shu S."/>
            <person name="Goodstein D."/>
            <person name="Barry K."/>
            <person name="Futrell-Griggs M."/>
            <person name="Abernathy B."/>
            <person name="Du J."/>
            <person name="Tian Z."/>
            <person name="Zhu L."/>
            <person name="Gill N."/>
            <person name="Joshi T."/>
            <person name="Libault M."/>
            <person name="Sethuraman A."/>
            <person name="Zhang X.-C."/>
            <person name="Shinozaki K."/>
            <person name="Nguyen H.T."/>
            <person name="Wing R.A."/>
            <person name="Cregan P."/>
            <person name="Specht J."/>
            <person name="Grimwood J."/>
            <person name="Rokhsar D."/>
            <person name="Stacey G."/>
            <person name="Shoemaker R.C."/>
            <person name="Jackson S.A."/>
        </authorList>
    </citation>
    <scope>NUCLEOTIDE SEQUENCE [LARGE SCALE GENOMIC DNA]</scope>
    <source>
        <strain evidence="2">cv. Williams 82</strain>
        <tissue evidence="1">Callus</tissue>
    </source>
</reference>
<keyword evidence="3" id="KW-1185">Reference proteome</keyword>
<dbReference type="PaxDb" id="3847-GLYMA09G03845.1"/>
<evidence type="ECO:0000313" key="1">
    <source>
        <dbReference type="EMBL" id="KRH36946.1"/>
    </source>
</evidence>
<dbReference type="EnsemblPlants" id="KRH36946">
    <property type="protein sequence ID" value="KRH36946"/>
    <property type="gene ID" value="GLYMA_09G033600"/>
</dbReference>
<gene>
    <name evidence="1" type="ORF">GLYMA_09G033600</name>
</gene>
<name>A0A0R0I767_SOYBN</name>
<reference evidence="2" key="2">
    <citation type="submission" date="2018-02" db="UniProtKB">
        <authorList>
            <consortium name="EnsemblPlants"/>
        </authorList>
    </citation>
    <scope>IDENTIFICATION</scope>
    <source>
        <strain evidence="2">Williams 82</strain>
    </source>
</reference>
<evidence type="ECO:0000313" key="3">
    <source>
        <dbReference type="Proteomes" id="UP000008827"/>
    </source>
</evidence>
<dbReference type="EMBL" id="CM000842">
    <property type="protein sequence ID" value="KRH36946.1"/>
    <property type="molecule type" value="Genomic_DNA"/>
</dbReference>
<dbReference type="STRING" id="3847.A0A0R0I767"/>
<dbReference type="AlphaFoldDB" id="A0A0R0I767"/>
<evidence type="ECO:0000313" key="2">
    <source>
        <dbReference type="EnsemblPlants" id="KRH36946"/>
    </source>
</evidence>
<organism evidence="1">
    <name type="scientific">Glycine max</name>
    <name type="common">Soybean</name>
    <name type="synonym">Glycine hispida</name>
    <dbReference type="NCBI Taxonomy" id="3847"/>
    <lineage>
        <taxon>Eukaryota</taxon>
        <taxon>Viridiplantae</taxon>
        <taxon>Streptophyta</taxon>
        <taxon>Embryophyta</taxon>
        <taxon>Tracheophyta</taxon>
        <taxon>Spermatophyta</taxon>
        <taxon>Magnoliopsida</taxon>
        <taxon>eudicotyledons</taxon>
        <taxon>Gunneridae</taxon>
        <taxon>Pentapetalae</taxon>
        <taxon>rosids</taxon>
        <taxon>fabids</taxon>
        <taxon>Fabales</taxon>
        <taxon>Fabaceae</taxon>
        <taxon>Papilionoideae</taxon>
        <taxon>50 kb inversion clade</taxon>
        <taxon>NPAAA clade</taxon>
        <taxon>indigoferoid/millettioid clade</taxon>
        <taxon>Phaseoleae</taxon>
        <taxon>Glycine</taxon>
        <taxon>Glycine subgen. Soja</taxon>
    </lineage>
</organism>
<reference evidence="1" key="3">
    <citation type="submission" date="2018-07" db="EMBL/GenBank/DDBJ databases">
        <title>WGS assembly of Glycine max.</title>
        <authorList>
            <person name="Schmutz J."/>
            <person name="Cannon S."/>
            <person name="Schlueter J."/>
            <person name="Ma J."/>
            <person name="Mitros T."/>
            <person name="Nelson W."/>
            <person name="Hyten D."/>
            <person name="Song Q."/>
            <person name="Thelen J."/>
            <person name="Cheng J."/>
            <person name="Xu D."/>
            <person name="Hellsten U."/>
            <person name="May G."/>
            <person name="Yu Y."/>
            <person name="Sakurai T."/>
            <person name="Umezawa T."/>
            <person name="Bhattacharyya M."/>
            <person name="Sandhu D."/>
            <person name="Valliyodan B."/>
            <person name="Lindquist E."/>
            <person name="Peto M."/>
            <person name="Grant D."/>
            <person name="Shu S."/>
            <person name="Goodstein D."/>
            <person name="Barry K."/>
            <person name="Futrell-Griggs M."/>
            <person name="Abernathy B."/>
            <person name="Du J."/>
            <person name="Tian Z."/>
            <person name="Zhu L."/>
            <person name="Gill N."/>
            <person name="Joshi T."/>
            <person name="Libault M."/>
            <person name="Sethuraman A."/>
            <person name="Zhang X."/>
            <person name="Shinozaki K."/>
            <person name="Nguyen H."/>
            <person name="Wing R."/>
            <person name="Cregan P."/>
            <person name="Specht J."/>
            <person name="Grimwood J."/>
            <person name="Rokhsar D."/>
            <person name="Stacey G."/>
            <person name="Shoemaker R."/>
            <person name="Jackson S."/>
        </authorList>
    </citation>
    <scope>NUCLEOTIDE SEQUENCE</scope>
    <source>
        <tissue evidence="1">Callus</tissue>
    </source>
</reference>
<dbReference type="Gramene" id="KRH36946">
    <property type="protein sequence ID" value="KRH36946"/>
    <property type="gene ID" value="GLYMA_09G033600"/>
</dbReference>
<protein>
    <submittedName>
        <fullName evidence="1 2">Uncharacterized protein</fullName>
    </submittedName>
</protein>
<dbReference type="Proteomes" id="UP000008827">
    <property type="component" value="Chromosome 9"/>
</dbReference>